<evidence type="ECO:0000256" key="1">
    <source>
        <dbReference type="ARBA" id="ARBA00008857"/>
    </source>
</evidence>
<comment type="caution">
    <text evidence="5">The sequence shown here is derived from an EMBL/GenBank/DDBJ whole genome shotgun (WGS) entry which is preliminary data.</text>
</comment>
<accession>A0A9W6P4W3</accession>
<dbReference type="PANTHER" id="PTHR30349:SF64">
    <property type="entry name" value="PROPHAGE INTEGRASE INTD-RELATED"/>
    <property type="match status" value="1"/>
</dbReference>
<dbReference type="InterPro" id="IPR011010">
    <property type="entry name" value="DNA_brk_join_enz"/>
</dbReference>
<dbReference type="GO" id="GO:0015074">
    <property type="term" value="P:DNA integration"/>
    <property type="evidence" value="ECO:0007669"/>
    <property type="project" value="InterPro"/>
</dbReference>
<dbReference type="EMBL" id="BSQG01000002">
    <property type="protein sequence ID" value="GLU47124.1"/>
    <property type="molecule type" value="Genomic_DNA"/>
</dbReference>
<feature type="domain" description="Tyr recombinase" evidence="4">
    <location>
        <begin position="185"/>
        <end position="387"/>
    </location>
</feature>
<dbReference type="CDD" id="cd01189">
    <property type="entry name" value="INT_ICEBs1_C_like"/>
    <property type="match status" value="1"/>
</dbReference>
<dbReference type="AlphaFoldDB" id="A0A9W6P4W3"/>
<dbReference type="GO" id="GO:0006310">
    <property type="term" value="P:DNA recombination"/>
    <property type="evidence" value="ECO:0007669"/>
    <property type="project" value="UniProtKB-KW"/>
</dbReference>
<evidence type="ECO:0000256" key="3">
    <source>
        <dbReference type="ARBA" id="ARBA00023172"/>
    </source>
</evidence>
<dbReference type="Gene3D" id="1.10.150.130">
    <property type="match status" value="1"/>
</dbReference>
<dbReference type="PROSITE" id="PS51898">
    <property type="entry name" value="TYR_RECOMBINASE"/>
    <property type="match status" value="1"/>
</dbReference>
<organism evidence="5 6">
    <name type="scientific">Nocardiopsis ansamitocini</name>
    <dbReference type="NCBI Taxonomy" id="1670832"/>
    <lineage>
        <taxon>Bacteria</taxon>
        <taxon>Bacillati</taxon>
        <taxon>Actinomycetota</taxon>
        <taxon>Actinomycetes</taxon>
        <taxon>Streptosporangiales</taxon>
        <taxon>Nocardiopsidaceae</taxon>
        <taxon>Nocardiopsis</taxon>
    </lineage>
</organism>
<reference evidence="5" key="1">
    <citation type="submission" date="2023-02" db="EMBL/GenBank/DDBJ databases">
        <title>Nocardiopsis ansamitocini NBRC 112285.</title>
        <authorList>
            <person name="Ichikawa N."/>
            <person name="Sato H."/>
            <person name="Tonouchi N."/>
        </authorList>
    </citation>
    <scope>NUCLEOTIDE SEQUENCE</scope>
    <source>
        <strain evidence="5">NBRC 112285</strain>
    </source>
</reference>
<sequence length="399" mass="44315">MARAWIYDRTKDKSYTASVKKAKAAKRTPPGRWMVRYYDPAGRIKSGGTFQKKPDAEKRQTEIENSLHEGSYRNPHDGKVTVGEMAEKWLSARTDIKRSTWWKYRALLDGHVLPRWGALPLTAVYSEDIAVWVALLQKPRHEGGANLGASQTRGAVTVLSMVLGWCVPRRIPFNPAKGMPLPKSSEAEHVYLDHVQVEALANAAASLRTSYDQVSASAHNNRVLVLLLAYTGLRWNEAAALRVGRVDLDRKRIRVVTTFAEVEGELIEQPPKTGKFRTVPVPTSLVPELRPFVQGRGADGLVFTTRRGTPLRLRNWRNREFGKAVKAAGLHEMGLTPHKLRHTAASLAIAAGADVKVVQAMLGHATATMTLDRYGHLFPDRLDEVADAMDIARLRALTA</sequence>
<proteinExistence type="inferred from homology"/>
<evidence type="ECO:0000313" key="6">
    <source>
        <dbReference type="Proteomes" id="UP001165092"/>
    </source>
</evidence>
<protein>
    <recommendedName>
        <fullName evidence="4">Tyr recombinase domain-containing protein</fullName>
    </recommendedName>
</protein>
<dbReference type="Pfam" id="PF00589">
    <property type="entry name" value="Phage_integrase"/>
    <property type="match status" value="1"/>
</dbReference>
<keyword evidence="2" id="KW-0238">DNA-binding</keyword>
<dbReference type="InterPro" id="IPR013762">
    <property type="entry name" value="Integrase-like_cat_sf"/>
</dbReference>
<dbReference type="SUPFAM" id="SSF56349">
    <property type="entry name" value="DNA breaking-rejoining enzymes"/>
    <property type="match status" value="1"/>
</dbReference>
<dbReference type="PANTHER" id="PTHR30349">
    <property type="entry name" value="PHAGE INTEGRASE-RELATED"/>
    <property type="match status" value="1"/>
</dbReference>
<comment type="similarity">
    <text evidence="1">Belongs to the 'phage' integrase family.</text>
</comment>
<name>A0A9W6P4W3_9ACTN</name>
<dbReference type="GO" id="GO:0003677">
    <property type="term" value="F:DNA binding"/>
    <property type="evidence" value="ECO:0007669"/>
    <property type="project" value="UniProtKB-KW"/>
</dbReference>
<dbReference type="InterPro" id="IPR002104">
    <property type="entry name" value="Integrase_catalytic"/>
</dbReference>
<dbReference type="InterPro" id="IPR010998">
    <property type="entry name" value="Integrase_recombinase_N"/>
</dbReference>
<evidence type="ECO:0000256" key="2">
    <source>
        <dbReference type="ARBA" id="ARBA00023125"/>
    </source>
</evidence>
<gene>
    <name evidence="5" type="ORF">Nans01_14750</name>
</gene>
<dbReference type="InterPro" id="IPR050090">
    <property type="entry name" value="Tyrosine_recombinase_XerCD"/>
</dbReference>
<dbReference type="Gene3D" id="1.10.443.10">
    <property type="entry name" value="Intergrase catalytic core"/>
    <property type="match status" value="1"/>
</dbReference>
<evidence type="ECO:0000313" key="5">
    <source>
        <dbReference type="EMBL" id="GLU47124.1"/>
    </source>
</evidence>
<dbReference type="Proteomes" id="UP001165092">
    <property type="component" value="Unassembled WGS sequence"/>
</dbReference>
<dbReference type="RefSeq" id="WP_285758125.1">
    <property type="nucleotide sequence ID" value="NZ_BSQG01000002.1"/>
</dbReference>
<keyword evidence="3" id="KW-0233">DNA recombination</keyword>
<keyword evidence="6" id="KW-1185">Reference proteome</keyword>
<evidence type="ECO:0000259" key="4">
    <source>
        <dbReference type="PROSITE" id="PS51898"/>
    </source>
</evidence>